<comment type="caution">
    <text evidence="1">The sequence shown here is derived from an EMBL/GenBank/DDBJ whole genome shotgun (WGS) entry which is preliminary data.</text>
</comment>
<accession>A0A2P5BFR5</accession>
<dbReference type="OrthoDB" id="550575at2759"/>
<gene>
    <name evidence="1" type="ORF">PanWU01x14_242580</name>
</gene>
<dbReference type="AlphaFoldDB" id="A0A2P5BFR5"/>
<evidence type="ECO:0000313" key="2">
    <source>
        <dbReference type="Proteomes" id="UP000237105"/>
    </source>
</evidence>
<dbReference type="STRING" id="3476.A0A2P5BFR5"/>
<dbReference type="EMBL" id="JXTB01000291">
    <property type="protein sequence ID" value="PON47637.1"/>
    <property type="molecule type" value="Genomic_DNA"/>
</dbReference>
<reference evidence="2" key="1">
    <citation type="submission" date="2016-06" db="EMBL/GenBank/DDBJ databases">
        <title>Parallel loss of symbiosis genes in relatives of nitrogen-fixing non-legume Parasponia.</title>
        <authorList>
            <person name="Van Velzen R."/>
            <person name="Holmer R."/>
            <person name="Bu F."/>
            <person name="Rutten L."/>
            <person name="Van Zeijl A."/>
            <person name="Liu W."/>
            <person name="Santuari L."/>
            <person name="Cao Q."/>
            <person name="Sharma T."/>
            <person name="Shen D."/>
            <person name="Roswanjaya Y."/>
            <person name="Wardhani T."/>
            <person name="Kalhor M.S."/>
            <person name="Jansen J."/>
            <person name="Van den Hoogen J."/>
            <person name="Gungor B."/>
            <person name="Hartog M."/>
            <person name="Hontelez J."/>
            <person name="Verver J."/>
            <person name="Yang W.-C."/>
            <person name="Schijlen E."/>
            <person name="Repin R."/>
            <person name="Schilthuizen M."/>
            <person name="Schranz E."/>
            <person name="Heidstra R."/>
            <person name="Miyata K."/>
            <person name="Fedorova E."/>
            <person name="Kohlen W."/>
            <person name="Bisseling T."/>
            <person name="Smit S."/>
            <person name="Geurts R."/>
        </authorList>
    </citation>
    <scope>NUCLEOTIDE SEQUENCE [LARGE SCALE GENOMIC DNA]</scope>
    <source>
        <strain evidence="2">cv. WU1-14</strain>
    </source>
</reference>
<protein>
    <submittedName>
        <fullName evidence="1">LRR domain containing protein</fullName>
    </submittedName>
</protein>
<dbReference type="Proteomes" id="UP000237105">
    <property type="component" value="Unassembled WGS sequence"/>
</dbReference>
<sequence>MMRLLLSKPQCLGSSALKLPICVGTEGVLKIVSSCPELELLDIRGCHNVKLDENFVKRFSALKVLGQQTDCSCLHSRDFSDSLEYTDDRYAEYLDFLEE</sequence>
<name>A0A2P5BFR5_PARAD</name>
<evidence type="ECO:0000313" key="1">
    <source>
        <dbReference type="EMBL" id="PON47637.1"/>
    </source>
</evidence>
<proteinExistence type="predicted"/>
<keyword evidence="2" id="KW-1185">Reference proteome</keyword>
<organism evidence="1 2">
    <name type="scientific">Parasponia andersonii</name>
    <name type="common">Sponia andersonii</name>
    <dbReference type="NCBI Taxonomy" id="3476"/>
    <lineage>
        <taxon>Eukaryota</taxon>
        <taxon>Viridiplantae</taxon>
        <taxon>Streptophyta</taxon>
        <taxon>Embryophyta</taxon>
        <taxon>Tracheophyta</taxon>
        <taxon>Spermatophyta</taxon>
        <taxon>Magnoliopsida</taxon>
        <taxon>eudicotyledons</taxon>
        <taxon>Gunneridae</taxon>
        <taxon>Pentapetalae</taxon>
        <taxon>rosids</taxon>
        <taxon>fabids</taxon>
        <taxon>Rosales</taxon>
        <taxon>Cannabaceae</taxon>
        <taxon>Parasponia</taxon>
    </lineage>
</organism>